<sequence>MTLDNLRIVQLGERLCATWQQPHPAFAAGRDARSSDNGLLLTCYGNLARAAGAAWQNAGRTLIDKTYLRMLGDRAGLDFLGLSADELAARLDGFIRRELAPRWVQLDEWRGGEGLEPALALLEAGNRALFDDDSGQRATSWLLFYLCPQLPLLPMPAGAAQRPWLQRAQELQAQLPVLPRPRQFAGDARQQALIRQLIEGGDWWRRRVLAAWLAASATD</sequence>
<proteinExistence type="predicted"/>
<gene>
    <name evidence="1" type="ORF">I0D00_07505</name>
</gene>
<name>A0ABS5PZI8_9PSED</name>
<protein>
    <submittedName>
        <fullName evidence="1">Uncharacterized protein</fullName>
    </submittedName>
</protein>
<comment type="caution">
    <text evidence="1">The sequence shown here is derived from an EMBL/GenBank/DDBJ whole genome shotgun (WGS) entry which is preliminary data.</text>
</comment>
<reference evidence="1 2" key="1">
    <citation type="journal article" date="2021" name="Syst. Appl. Microbiol.">
        <title>Pseudomonas lalucatii sp. nov. isolated from Vallgornera, a karstic cave in Mallorca, Western Mediterranean.</title>
        <authorList>
            <person name="Busquets A."/>
            <person name="Mulet M."/>
            <person name="Gomila M."/>
            <person name="Garcia-Valdes E."/>
        </authorList>
    </citation>
    <scope>NUCLEOTIDE SEQUENCE [LARGE SCALE GENOMIC DNA]</scope>
    <source>
        <strain evidence="1 2">R1b54</strain>
    </source>
</reference>
<dbReference type="Proteomes" id="UP001196601">
    <property type="component" value="Unassembled WGS sequence"/>
</dbReference>
<accession>A0ABS5PZI8</accession>
<dbReference type="RefSeq" id="WP_213639112.1">
    <property type="nucleotide sequence ID" value="NZ_JADPMV010000001.1"/>
</dbReference>
<organism evidence="1 2">
    <name type="scientific">Pseudomonas lalucatii</name>
    <dbReference type="NCBI Taxonomy" id="1424203"/>
    <lineage>
        <taxon>Bacteria</taxon>
        <taxon>Pseudomonadati</taxon>
        <taxon>Pseudomonadota</taxon>
        <taxon>Gammaproteobacteria</taxon>
        <taxon>Pseudomonadales</taxon>
        <taxon>Pseudomonadaceae</taxon>
        <taxon>Pseudomonas</taxon>
    </lineage>
</organism>
<evidence type="ECO:0000313" key="2">
    <source>
        <dbReference type="Proteomes" id="UP001196601"/>
    </source>
</evidence>
<keyword evidence="2" id="KW-1185">Reference proteome</keyword>
<dbReference type="EMBL" id="JADPMV010000001">
    <property type="protein sequence ID" value="MBS7661794.1"/>
    <property type="molecule type" value="Genomic_DNA"/>
</dbReference>
<evidence type="ECO:0000313" key="1">
    <source>
        <dbReference type="EMBL" id="MBS7661794.1"/>
    </source>
</evidence>